<proteinExistence type="predicted"/>
<name>A0ABY3RIW7_9BRAD</name>
<evidence type="ECO:0000313" key="4">
    <source>
        <dbReference type="Proteomes" id="UP001431010"/>
    </source>
</evidence>
<dbReference type="EMBL" id="CP088156">
    <property type="protein sequence ID" value="UFZ06569.1"/>
    <property type="molecule type" value="Genomic_DNA"/>
</dbReference>
<protein>
    <submittedName>
        <fullName evidence="3">Uncharacterized protein</fullName>
    </submittedName>
</protein>
<evidence type="ECO:0000313" key="3">
    <source>
        <dbReference type="EMBL" id="UFZ06569.1"/>
    </source>
</evidence>
<dbReference type="RefSeq" id="WP_231325943.1">
    <property type="nucleotide sequence ID" value="NZ_CP088156.1"/>
</dbReference>
<keyword evidence="2" id="KW-0472">Membrane</keyword>
<keyword evidence="4" id="KW-1185">Reference proteome</keyword>
<gene>
    <name evidence="3" type="ORF">LQG66_09840</name>
</gene>
<dbReference type="Proteomes" id="UP001431010">
    <property type="component" value="Chromosome"/>
</dbReference>
<feature type="transmembrane region" description="Helical" evidence="2">
    <location>
        <begin position="26"/>
        <end position="49"/>
    </location>
</feature>
<sequence length="170" mass="18720">MNPVTRDTRRYPDKSNTPVVRSSQPIALAAATFVVLIAGIGGIVLWRAYGGTPADAERGAVTRQLQARTVQASEQLVEKTKGLEATQQESIDQLQMMQEQLQSMRRLLATQQADTKRLSDQVSTLKDAIDGLRQSFASTQSSEQASPPGNRSIRARAHASRSGHRHRRRS</sequence>
<keyword evidence="2" id="KW-1133">Transmembrane helix</keyword>
<feature type="compositionally biased region" description="Polar residues" evidence="1">
    <location>
        <begin position="135"/>
        <end position="149"/>
    </location>
</feature>
<reference evidence="3" key="1">
    <citation type="journal article" date="2024" name="Antonie Van Leeuwenhoek">
        <title>Bradyrhizobium ontarionense sp. nov., a novel bacterial symbiont isolated from Aeschynomene indica (Indian jointvetch), harbours photosynthesis, nitrogen fixation and nitrous oxide (N2O) reductase genes.</title>
        <authorList>
            <person name="Bromfield E.S.P."/>
            <person name="Cloutier S."/>
        </authorList>
    </citation>
    <scope>NUCLEOTIDE SEQUENCE</scope>
    <source>
        <strain evidence="3">A19</strain>
    </source>
</reference>
<organism evidence="3 4">
    <name type="scientific">Bradyrhizobium ontarionense</name>
    <dbReference type="NCBI Taxonomy" id="2898149"/>
    <lineage>
        <taxon>Bacteria</taxon>
        <taxon>Pseudomonadati</taxon>
        <taxon>Pseudomonadota</taxon>
        <taxon>Alphaproteobacteria</taxon>
        <taxon>Hyphomicrobiales</taxon>
        <taxon>Nitrobacteraceae</taxon>
        <taxon>Bradyrhizobium</taxon>
    </lineage>
</organism>
<feature type="compositionally biased region" description="Basic residues" evidence="1">
    <location>
        <begin position="153"/>
        <end position="170"/>
    </location>
</feature>
<evidence type="ECO:0000256" key="1">
    <source>
        <dbReference type="SAM" id="MobiDB-lite"/>
    </source>
</evidence>
<keyword evidence="2" id="KW-0812">Transmembrane</keyword>
<feature type="region of interest" description="Disordered" evidence="1">
    <location>
        <begin position="133"/>
        <end position="170"/>
    </location>
</feature>
<evidence type="ECO:0000256" key="2">
    <source>
        <dbReference type="SAM" id="Phobius"/>
    </source>
</evidence>
<accession>A0ABY3RIW7</accession>